<evidence type="ECO:0000256" key="4">
    <source>
        <dbReference type="ARBA" id="ARBA00022692"/>
    </source>
</evidence>
<evidence type="ECO:0000256" key="6">
    <source>
        <dbReference type="ARBA" id="ARBA00023136"/>
    </source>
</evidence>
<evidence type="ECO:0000313" key="8">
    <source>
        <dbReference type="EMBL" id="ARO87440.1"/>
    </source>
</evidence>
<sequence>MLRLGALGFGGPVALVGYMHRDLVEDRKWITEADYKEGLALAQLAPGPLAAQLGIYMGYVHYRILGATLVGLAFVIPSFFMVLAAYNEVISPRTLSSRRYLMPHSVILQYSILVAALIFGSADAHAAHTPITLDTAKIEQITGLKGNLSREEDVFKVSKPRTDVKIQVDKWEMPSFKGLTSWAAFTPAQDGQVLMMGDTVLFEDEVNPVMSAAFDAGLEVTALHNHFFFDEPKVYFMHIGGMGRAADLATGVKKIYDKIAEIRAAHPIPSSGFSKTIPKESKISAAPLETILGMKGISKDGMFKVTVGRPATMHGVPVGKEMGVNTWAAFAGTDSQAVVGGDFAMLADEMQPVLKTMRAGGINIVAIHQHMTHDQPHYLFMHYWGKGNAQELAKTIKKALDVQTAVRQ</sequence>
<dbReference type="InterPro" id="IPR052518">
    <property type="entry name" value="CHR_Transporter"/>
</dbReference>
<dbReference type="Proteomes" id="UP000012179">
    <property type="component" value="Chromosome"/>
</dbReference>
<proteinExistence type="inferred from homology"/>
<evidence type="ECO:0000256" key="7">
    <source>
        <dbReference type="SAM" id="Phobius"/>
    </source>
</evidence>
<evidence type="ECO:0000313" key="9">
    <source>
        <dbReference type="Proteomes" id="UP000012179"/>
    </source>
</evidence>
<protein>
    <recommendedName>
        <fullName evidence="10">DUF1259 domain-containing protein</fullName>
    </recommendedName>
</protein>
<dbReference type="GO" id="GO:0005886">
    <property type="term" value="C:plasma membrane"/>
    <property type="evidence" value="ECO:0007669"/>
    <property type="project" value="UniProtKB-SubCell"/>
</dbReference>
<feature type="transmembrane region" description="Helical" evidence="7">
    <location>
        <begin position="107"/>
        <end position="127"/>
    </location>
</feature>
<keyword evidence="6 7" id="KW-0472">Membrane</keyword>
<reference evidence="8 9" key="1">
    <citation type="journal article" date="2015" name="Int. J. Syst. Evol. Microbiol.">
        <title>Nitrosospira lacus sp. nov., a psychrotolerant, ammonia-oxidizing bacterium from sandy lake sediment.</title>
        <authorList>
            <person name="Urakawa H."/>
            <person name="Garcia J.C."/>
            <person name="Nielsen J.L."/>
            <person name="Le V.Q."/>
            <person name="Kozlowski J.A."/>
            <person name="Stein L.Y."/>
            <person name="Lim C.K."/>
            <person name="Pommerening-Roser A."/>
            <person name="Martens-Habbena W."/>
            <person name="Stahl D.A."/>
            <person name="Klotz M.G."/>
        </authorList>
    </citation>
    <scope>NUCLEOTIDE SEQUENCE [LARGE SCALE GENOMIC DNA]</scope>
    <source>
        <strain evidence="8 9">APG3</strain>
    </source>
</reference>
<dbReference type="InterPro" id="IPR003370">
    <property type="entry name" value="Chromate_transpt"/>
</dbReference>
<dbReference type="PANTHER" id="PTHR43663">
    <property type="entry name" value="CHROMATE TRANSPORT PROTEIN-RELATED"/>
    <property type="match status" value="1"/>
</dbReference>
<dbReference type="Pfam" id="PF07485">
    <property type="entry name" value="DUF1529"/>
    <property type="match status" value="2"/>
</dbReference>
<dbReference type="eggNOG" id="COG2059">
    <property type="taxonomic scope" value="Bacteria"/>
</dbReference>
<accession>A0A1W6SNQ0</accession>
<keyword evidence="4 7" id="KW-0812">Transmembrane</keyword>
<dbReference type="Pfam" id="PF02417">
    <property type="entry name" value="Chromate_transp"/>
    <property type="match status" value="1"/>
</dbReference>
<organism evidence="8 9">
    <name type="scientific">Nitrosospira lacus</name>
    <dbReference type="NCBI Taxonomy" id="1288494"/>
    <lineage>
        <taxon>Bacteria</taxon>
        <taxon>Pseudomonadati</taxon>
        <taxon>Pseudomonadota</taxon>
        <taxon>Betaproteobacteria</taxon>
        <taxon>Nitrosomonadales</taxon>
        <taxon>Nitrosomonadaceae</taxon>
        <taxon>Nitrosospira</taxon>
    </lineage>
</organism>
<evidence type="ECO:0000256" key="3">
    <source>
        <dbReference type="ARBA" id="ARBA00022475"/>
    </source>
</evidence>
<comment type="similarity">
    <text evidence="2">Belongs to the chromate ion transporter (CHR) (TC 2.A.51) family.</text>
</comment>
<feature type="transmembrane region" description="Helical" evidence="7">
    <location>
        <begin position="64"/>
        <end position="86"/>
    </location>
</feature>
<evidence type="ECO:0000256" key="1">
    <source>
        <dbReference type="ARBA" id="ARBA00004651"/>
    </source>
</evidence>
<evidence type="ECO:0000256" key="2">
    <source>
        <dbReference type="ARBA" id="ARBA00005262"/>
    </source>
</evidence>
<keyword evidence="3" id="KW-1003">Cell membrane</keyword>
<dbReference type="EMBL" id="CP021106">
    <property type="protein sequence ID" value="ARO87440.1"/>
    <property type="molecule type" value="Genomic_DNA"/>
</dbReference>
<keyword evidence="5 7" id="KW-1133">Transmembrane helix</keyword>
<dbReference type="KEGG" id="nlc:EBAPG3_006430"/>
<keyword evidence="9" id="KW-1185">Reference proteome</keyword>
<dbReference type="AlphaFoldDB" id="A0A1W6SNQ0"/>
<dbReference type="GO" id="GO:0015109">
    <property type="term" value="F:chromate transmembrane transporter activity"/>
    <property type="evidence" value="ECO:0007669"/>
    <property type="project" value="InterPro"/>
</dbReference>
<gene>
    <name evidence="8" type="ORF">EBAPG3_006430</name>
</gene>
<comment type="subcellular location">
    <subcellularLocation>
        <location evidence="1">Cell membrane</location>
        <topology evidence="1">Multi-pass membrane protein</topology>
    </subcellularLocation>
</comment>
<evidence type="ECO:0008006" key="10">
    <source>
        <dbReference type="Google" id="ProtNLM"/>
    </source>
</evidence>
<name>A0A1W6SNQ0_9PROT</name>
<evidence type="ECO:0000256" key="5">
    <source>
        <dbReference type="ARBA" id="ARBA00022989"/>
    </source>
</evidence>
<dbReference type="PANTHER" id="PTHR43663:SF1">
    <property type="entry name" value="CHROMATE TRANSPORTER"/>
    <property type="match status" value="1"/>
</dbReference>
<dbReference type="eggNOG" id="COG1388">
    <property type="taxonomic scope" value="Bacteria"/>
</dbReference>
<dbReference type="InterPro" id="IPR011094">
    <property type="entry name" value="Uncharacterised_LppY/LpqO"/>
</dbReference>